<reference evidence="1" key="1">
    <citation type="journal article" date="2021" name="Nat. Commun.">
        <title>Genomic analyses provide insights into spinach domestication and the genetic basis of agronomic traits.</title>
        <authorList>
            <person name="Cai X."/>
            <person name="Sun X."/>
            <person name="Xu C."/>
            <person name="Sun H."/>
            <person name="Wang X."/>
            <person name="Ge C."/>
            <person name="Zhang Z."/>
            <person name="Wang Q."/>
            <person name="Fei Z."/>
            <person name="Jiao C."/>
            <person name="Wang Q."/>
        </authorList>
    </citation>
    <scope>NUCLEOTIDE SEQUENCE [LARGE SCALE GENOMIC DNA]</scope>
    <source>
        <strain evidence="1">cv. Varoflay</strain>
    </source>
</reference>
<keyword evidence="1" id="KW-1185">Reference proteome</keyword>
<gene>
    <name evidence="2" type="primary">LOC110789306</name>
</gene>
<proteinExistence type="predicted"/>
<dbReference type="OrthoDB" id="678007at2759"/>
<name>A0A9R0IK11_SPIOL</name>
<dbReference type="Proteomes" id="UP000813463">
    <property type="component" value="Chromosome 2"/>
</dbReference>
<protein>
    <submittedName>
        <fullName evidence="2">Uncharacterized protein</fullName>
    </submittedName>
</protein>
<dbReference type="GeneID" id="110789306"/>
<evidence type="ECO:0000313" key="1">
    <source>
        <dbReference type="Proteomes" id="UP000813463"/>
    </source>
</evidence>
<sequence length="69" mass="7692">MSVKSSCLSFYVSLQECFGYCKAFVVGQGKRLMARNEKEATTADLQTAKMQVEAADDADEKKMHIHNSN</sequence>
<dbReference type="KEGG" id="soe:110789306"/>
<dbReference type="AlphaFoldDB" id="A0A9R0IK11"/>
<dbReference type="RefSeq" id="XP_021849965.1">
    <property type="nucleotide sequence ID" value="XM_021994273.2"/>
</dbReference>
<organism evidence="1 2">
    <name type="scientific">Spinacia oleracea</name>
    <name type="common">Spinach</name>
    <dbReference type="NCBI Taxonomy" id="3562"/>
    <lineage>
        <taxon>Eukaryota</taxon>
        <taxon>Viridiplantae</taxon>
        <taxon>Streptophyta</taxon>
        <taxon>Embryophyta</taxon>
        <taxon>Tracheophyta</taxon>
        <taxon>Spermatophyta</taxon>
        <taxon>Magnoliopsida</taxon>
        <taxon>eudicotyledons</taxon>
        <taxon>Gunneridae</taxon>
        <taxon>Pentapetalae</taxon>
        <taxon>Caryophyllales</taxon>
        <taxon>Chenopodiaceae</taxon>
        <taxon>Chenopodioideae</taxon>
        <taxon>Anserineae</taxon>
        <taxon>Spinacia</taxon>
    </lineage>
</organism>
<reference evidence="2" key="2">
    <citation type="submission" date="2025-08" db="UniProtKB">
        <authorList>
            <consortium name="RefSeq"/>
        </authorList>
    </citation>
    <scope>IDENTIFICATION</scope>
    <source>
        <tissue evidence="2">Leaf</tissue>
    </source>
</reference>
<accession>A0A9R0IK11</accession>
<evidence type="ECO:0000313" key="2">
    <source>
        <dbReference type="RefSeq" id="XP_021849965.1"/>
    </source>
</evidence>